<keyword evidence="3" id="KW-1185">Reference proteome</keyword>
<sequence>MKWGVLHRTPAVYHLRANPNEQCNQELKCNYICPWVIITLPGLTTCLPPYSPFTCKPTSLQVRYQLSHFKAANSPFLVSTPRSSGIMPASQRAEERADNEGSE</sequence>
<evidence type="ECO:0000313" key="3">
    <source>
        <dbReference type="Proteomes" id="UP001159363"/>
    </source>
</evidence>
<dbReference type="Proteomes" id="UP001159363">
    <property type="component" value="Chromosome 4"/>
</dbReference>
<protein>
    <submittedName>
        <fullName evidence="2">Uncharacterized protein</fullName>
    </submittedName>
</protein>
<proteinExistence type="predicted"/>
<evidence type="ECO:0000313" key="2">
    <source>
        <dbReference type="EMBL" id="KAJ8884039.1"/>
    </source>
</evidence>
<organism evidence="2 3">
    <name type="scientific">Dryococelus australis</name>
    <dbReference type="NCBI Taxonomy" id="614101"/>
    <lineage>
        <taxon>Eukaryota</taxon>
        <taxon>Metazoa</taxon>
        <taxon>Ecdysozoa</taxon>
        <taxon>Arthropoda</taxon>
        <taxon>Hexapoda</taxon>
        <taxon>Insecta</taxon>
        <taxon>Pterygota</taxon>
        <taxon>Neoptera</taxon>
        <taxon>Polyneoptera</taxon>
        <taxon>Phasmatodea</taxon>
        <taxon>Verophasmatodea</taxon>
        <taxon>Anareolatae</taxon>
        <taxon>Phasmatidae</taxon>
        <taxon>Eurycanthinae</taxon>
        <taxon>Dryococelus</taxon>
    </lineage>
</organism>
<gene>
    <name evidence="2" type="ORF">PR048_015896</name>
</gene>
<name>A0ABQ9HI73_9NEOP</name>
<feature type="region of interest" description="Disordered" evidence="1">
    <location>
        <begin position="81"/>
        <end position="103"/>
    </location>
</feature>
<accession>A0ABQ9HI73</accession>
<dbReference type="EMBL" id="JARBHB010000005">
    <property type="protein sequence ID" value="KAJ8884039.1"/>
    <property type="molecule type" value="Genomic_DNA"/>
</dbReference>
<comment type="caution">
    <text evidence="2">The sequence shown here is derived from an EMBL/GenBank/DDBJ whole genome shotgun (WGS) entry which is preliminary data.</text>
</comment>
<reference evidence="2 3" key="1">
    <citation type="submission" date="2023-02" db="EMBL/GenBank/DDBJ databases">
        <title>LHISI_Scaffold_Assembly.</title>
        <authorList>
            <person name="Stuart O.P."/>
            <person name="Cleave R."/>
            <person name="Magrath M.J.L."/>
            <person name="Mikheyev A.S."/>
        </authorList>
    </citation>
    <scope>NUCLEOTIDE SEQUENCE [LARGE SCALE GENOMIC DNA]</scope>
    <source>
        <strain evidence="2">Daus_M_001</strain>
        <tissue evidence="2">Leg muscle</tissue>
    </source>
</reference>
<feature type="compositionally biased region" description="Basic and acidic residues" evidence="1">
    <location>
        <begin position="92"/>
        <end position="103"/>
    </location>
</feature>
<evidence type="ECO:0000256" key="1">
    <source>
        <dbReference type="SAM" id="MobiDB-lite"/>
    </source>
</evidence>